<dbReference type="EMBL" id="QTJU01000003">
    <property type="protein sequence ID" value="RFM28183.1"/>
    <property type="molecule type" value="Genomic_DNA"/>
</dbReference>
<feature type="region of interest" description="Disordered" evidence="1">
    <location>
        <begin position="74"/>
        <end position="103"/>
    </location>
</feature>
<dbReference type="AlphaFoldDB" id="A0A3E1NJS8"/>
<evidence type="ECO:0000256" key="1">
    <source>
        <dbReference type="SAM" id="MobiDB-lite"/>
    </source>
</evidence>
<reference evidence="2 3" key="1">
    <citation type="submission" date="2018-08" db="EMBL/GenBank/DDBJ databases">
        <title>Chitinophagaceae sp. K23C18032701, a novel bacterium isolated from forest soil.</title>
        <authorList>
            <person name="Wang C."/>
        </authorList>
    </citation>
    <scope>NUCLEOTIDE SEQUENCE [LARGE SCALE GENOMIC DNA]</scope>
    <source>
        <strain evidence="2 3">K23C18032701</strain>
    </source>
</reference>
<accession>A0A3E1NJS8</accession>
<name>A0A3E1NJS8_9BACT</name>
<evidence type="ECO:0000313" key="3">
    <source>
        <dbReference type="Proteomes" id="UP000261284"/>
    </source>
</evidence>
<proteinExistence type="predicted"/>
<sequence length="103" mass="11184">MTNTKEQKTPEKHGFRTTIAEKIDAALAELKAELDSSKYDKRLKKASKLLSEIHIKAASKPAKTKIPVLKKAKAKKVTAKKAKDAGAKKAGAKKAKQEPVPAH</sequence>
<organism evidence="2 3">
    <name type="scientific">Deminuibacter soli</name>
    <dbReference type="NCBI Taxonomy" id="2291815"/>
    <lineage>
        <taxon>Bacteria</taxon>
        <taxon>Pseudomonadati</taxon>
        <taxon>Bacteroidota</taxon>
        <taxon>Chitinophagia</taxon>
        <taxon>Chitinophagales</taxon>
        <taxon>Chitinophagaceae</taxon>
        <taxon>Deminuibacter</taxon>
    </lineage>
</organism>
<gene>
    <name evidence="2" type="ORF">DXN05_11725</name>
</gene>
<dbReference type="Proteomes" id="UP000261284">
    <property type="component" value="Unassembled WGS sequence"/>
</dbReference>
<dbReference type="RefSeq" id="WP_116847429.1">
    <property type="nucleotide sequence ID" value="NZ_QTJU01000003.1"/>
</dbReference>
<protein>
    <submittedName>
        <fullName evidence="2">Uncharacterized protein</fullName>
    </submittedName>
</protein>
<keyword evidence="3" id="KW-1185">Reference proteome</keyword>
<comment type="caution">
    <text evidence="2">The sequence shown here is derived from an EMBL/GenBank/DDBJ whole genome shotgun (WGS) entry which is preliminary data.</text>
</comment>
<evidence type="ECO:0000313" key="2">
    <source>
        <dbReference type="EMBL" id="RFM28183.1"/>
    </source>
</evidence>